<organism evidence="2 3">
    <name type="scientific">Paracidovorax citrulli</name>
    <name type="common">Acidovorax citrulli</name>
    <dbReference type="NCBI Taxonomy" id="80869"/>
    <lineage>
        <taxon>Bacteria</taxon>
        <taxon>Pseudomonadati</taxon>
        <taxon>Pseudomonadota</taxon>
        <taxon>Betaproteobacteria</taxon>
        <taxon>Burkholderiales</taxon>
        <taxon>Comamonadaceae</taxon>
        <taxon>Paracidovorax</taxon>
    </lineage>
</organism>
<keyword evidence="3" id="KW-1185">Reference proteome</keyword>
<accession>A0ABY9AU64</accession>
<evidence type="ECO:0000256" key="1">
    <source>
        <dbReference type="SAM" id="MobiDB-lite"/>
    </source>
</evidence>
<evidence type="ECO:0000313" key="3">
    <source>
        <dbReference type="Proteomes" id="UP001242732"/>
    </source>
</evidence>
<name>A0ABY9AU64_PARCI</name>
<dbReference type="Proteomes" id="UP001242732">
    <property type="component" value="Chromosome"/>
</dbReference>
<reference evidence="2 3" key="1">
    <citation type="submission" date="2023-06" db="EMBL/GenBank/DDBJ databases">
        <authorList>
            <person name="Ham H."/>
            <person name="Park D.S."/>
        </authorList>
    </citation>
    <scope>NUCLEOTIDE SEQUENCE [LARGE SCALE GENOMIC DNA]</scope>
    <source>
        <strain evidence="2 3">KACC 17005</strain>
    </source>
</reference>
<sequence>MPSLHRSPADKGDQPVEPDIPAPPPEPADLPPHCGWLQGFPAVAQARP</sequence>
<gene>
    <name evidence="2" type="ORF">QRO08_07835</name>
</gene>
<feature type="compositionally biased region" description="Pro residues" evidence="1">
    <location>
        <begin position="18"/>
        <end position="30"/>
    </location>
</feature>
<dbReference type="EMBL" id="CP127363">
    <property type="protein sequence ID" value="WIY50466.1"/>
    <property type="molecule type" value="Genomic_DNA"/>
</dbReference>
<evidence type="ECO:0000313" key="2">
    <source>
        <dbReference type="EMBL" id="WIY50466.1"/>
    </source>
</evidence>
<proteinExistence type="predicted"/>
<dbReference type="RefSeq" id="WP_165843001.1">
    <property type="nucleotide sequence ID" value="NZ_CP023687.1"/>
</dbReference>
<feature type="region of interest" description="Disordered" evidence="1">
    <location>
        <begin position="1"/>
        <end position="48"/>
    </location>
</feature>
<dbReference type="GeneID" id="79791802"/>
<protein>
    <submittedName>
        <fullName evidence="2">Uncharacterized protein</fullName>
    </submittedName>
</protein>